<comment type="caution">
    <text evidence="1">The sequence shown here is derived from an EMBL/GenBank/DDBJ whole genome shotgun (WGS) entry which is preliminary data.</text>
</comment>
<dbReference type="AlphaFoldDB" id="A0A7W4V154"/>
<keyword evidence="2" id="KW-1185">Reference proteome</keyword>
<organism evidence="1 2">
    <name type="scientific">Microbacterium endophyticum</name>
    <dbReference type="NCBI Taxonomy" id="1526412"/>
    <lineage>
        <taxon>Bacteria</taxon>
        <taxon>Bacillati</taxon>
        <taxon>Actinomycetota</taxon>
        <taxon>Actinomycetes</taxon>
        <taxon>Micrococcales</taxon>
        <taxon>Microbacteriaceae</taxon>
        <taxon>Microbacterium</taxon>
    </lineage>
</organism>
<protein>
    <submittedName>
        <fullName evidence="1">Uncharacterized protein</fullName>
    </submittedName>
</protein>
<accession>A0A7W4V154</accession>
<sequence>MPIRMVELAHVTAMLNGRCDSASIHALALSDSLPQDQLVPCGIQAAASTGDTFRVKYGRARDLGATVLGLEEVLAALASLGPAPVAMCLLGGDIGTLLSSSAMKRSRM</sequence>
<dbReference type="EMBL" id="JACHWQ010000001">
    <property type="protein sequence ID" value="MBB2974953.1"/>
    <property type="molecule type" value="Genomic_DNA"/>
</dbReference>
<reference evidence="1 2" key="1">
    <citation type="submission" date="2020-08" db="EMBL/GenBank/DDBJ databases">
        <title>Sequencing the genomes of 1000 actinobacteria strains.</title>
        <authorList>
            <person name="Klenk H.-P."/>
        </authorList>
    </citation>
    <scope>NUCLEOTIDE SEQUENCE [LARGE SCALE GENOMIC DNA]</scope>
    <source>
        <strain evidence="1 2">DSM 27099</strain>
    </source>
</reference>
<name>A0A7W4V154_9MICO</name>
<evidence type="ECO:0000313" key="2">
    <source>
        <dbReference type="Proteomes" id="UP000529310"/>
    </source>
</evidence>
<gene>
    <name evidence="1" type="ORF">FHX49_000494</name>
</gene>
<evidence type="ECO:0000313" key="1">
    <source>
        <dbReference type="EMBL" id="MBB2974953.1"/>
    </source>
</evidence>
<proteinExistence type="predicted"/>
<dbReference type="Proteomes" id="UP000529310">
    <property type="component" value="Unassembled WGS sequence"/>
</dbReference>